<dbReference type="EMBL" id="JAUDCG010000012">
    <property type="protein sequence ID" value="MDM8156792.1"/>
    <property type="molecule type" value="Genomic_DNA"/>
</dbReference>
<dbReference type="RefSeq" id="WP_289607256.1">
    <property type="nucleotide sequence ID" value="NZ_JAUDCG010000012.1"/>
</dbReference>
<feature type="transmembrane region" description="Helical" evidence="1">
    <location>
        <begin position="74"/>
        <end position="96"/>
    </location>
</feature>
<name>A0ABT7UB00_9FIRM</name>
<reference evidence="2 3" key="2">
    <citation type="submission" date="2023-06" db="EMBL/GenBank/DDBJ databases">
        <title>Identification and characterization of horizontal gene transfer across gut microbiota members of farm animals based on homology search.</title>
        <authorList>
            <person name="Schwarzerova J."/>
            <person name="Nykrynova M."/>
            <person name="Jureckova K."/>
            <person name="Cejkova D."/>
            <person name="Rychlik I."/>
        </authorList>
    </citation>
    <scope>NUCLEOTIDE SEQUENCE [LARGE SCALE GENOMIC DNA]</scope>
    <source>
        <strain evidence="2 3">ET39</strain>
    </source>
</reference>
<evidence type="ECO:0000256" key="1">
    <source>
        <dbReference type="SAM" id="Phobius"/>
    </source>
</evidence>
<dbReference type="Proteomes" id="UP001529340">
    <property type="component" value="Unassembled WGS sequence"/>
</dbReference>
<evidence type="ECO:0008006" key="4">
    <source>
        <dbReference type="Google" id="ProtNLM"/>
    </source>
</evidence>
<protein>
    <recommendedName>
        <fullName evidence="4">DUF5673 domain-containing protein</fullName>
    </recommendedName>
</protein>
<proteinExistence type="predicted"/>
<keyword evidence="1" id="KW-1133">Transmembrane helix</keyword>
<reference evidence="3" key="1">
    <citation type="submission" date="2023-06" db="EMBL/GenBank/DDBJ databases">
        <title>Identification and characterization of horizontal gene transfer across gut microbiota members of farm animals based on homology search.</title>
        <authorList>
            <person name="Zeman M."/>
            <person name="Kubasova T."/>
            <person name="Jahodarova E."/>
            <person name="Nykrynova M."/>
            <person name="Rychlik I."/>
        </authorList>
    </citation>
    <scope>NUCLEOTIDE SEQUENCE [LARGE SCALE GENOMIC DNA]</scope>
    <source>
        <strain evidence="3">ET39</strain>
    </source>
</reference>
<reference evidence="2 3" key="3">
    <citation type="submission" date="2023-06" db="EMBL/GenBank/DDBJ databases">
        <authorList>
            <person name="Zeman M."/>
            <person name="Kubasova T."/>
            <person name="Jahodarova E."/>
            <person name="Nykrynova M."/>
            <person name="Rychlik I."/>
        </authorList>
    </citation>
    <scope>NUCLEOTIDE SEQUENCE [LARGE SCALE GENOMIC DNA]</scope>
    <source>
        <strain evidence="2 3">ET39</strain>
    </source>
</reference>
<sequence length="184" mass="21348">MFTIILYIMIILLFAFLRFGSYQKQKTSCLKSEFIIPKRTYTWHIIGSLAVLILMTMILCADQVFDIETFLPDWLFVILLGIVSGMCFYIAIVYFFPHTGIYENGILTHFAFIPSHEIAGYAFTMENALNINANIRTLVIYPKKQTGRNPSLEYLVKDEEQLRSALNKLNIREMPSFEEMAVYD</sequence>
<keyword evidence="1" id="KW-0812">Transmembrane</keyword>
<evidence type="ECO:0000313" key="2">
    <source>
        <dbReference type="EMBL" id="MDM8156792.1"/>
    </source>
</evidence>
<accession>A0ABT7UB00</accession>
<keyword evidence="1" id="KW-0472">Membrane</keyword>
<feature type="transmembrane region" description="Helical" evidence="1">
    <location>
        <begin position="41"/>
        <end position="59"/>
    </location>
</feature>
<organism evidence="2 3">
    <name type="scientific">Amedibacillus dolichus</name>
    <dbReference type="NCBI Taxonomy" id="31971"/>
    <lineage>
        <taxon>Bacteria</taxon>
        <taxon>Bacillati</taxon>
        <taxon>Bacillota</taxon>
        <taxon>Erysipelotrichia</taxon>
        <taxon>Erysipelotrichales</taxon>
        <taxon>Erysipelotrichaceae</taxon>
        <taxon>Amedibacillus</taxon>
    </lineage>
</organism>
<keyword evidence="3" id="KW-1185">Reference proteome</keyword>
<comment type="caution">
    <text evidence="2">The sequence shown here is derived from an EMBL/GenBank/DDBJ whole genome shotgun (WGS) entry which is preliminary data.</text>
</comment>
<evidence type="ECO:0000313" key="3">
    <source>
        <dbReference type="Proteomes" id="UP001529340"/>
    </source>
</evidence>
<gene>
    <name evidence="2" type="ORF">QUV96_03960</name>
</gene>
<feature type="transmembrane region" description="Helical" evidence="1">
    <location>
        <begin position="6"/>
        <end position="21"/>
    </location>
</feature>